<organism evidence="1 2">
    <name type="scientific">Pelotomaculum propionicicum</name>
    <dbReference type="NCBI Taxonomy" id="258475"/>
    <lineage>
        <taxon>Bacteria</taxon>
        <taxon>Bacillati</taxon>
        <taxon>Bacillota</taxon>
        <taxon>Clostridia</taxon>
        <taxon>Eubacteriales</taxon>
        <taxon>Desulfotomaculaceae</taxon>
        <taxon>Pelotomaculum</taxon>
    </lineage>
</organism>
<evidence type="ECO:0000313" key="1">
    <source>
        <dbReference type="EMBL" id="TEB10003.1"/>
    </source>
</evidence>
<dbReference type="AlphaFoldDB" id="A0A4Y7RMA7"/>
<dbReference type="OrthoDB" id="1806598at2"/>
<comment type="caution">
    <text evidence="1">The sequence shown here is derived from an EMBL/GenBank/DDBJ whole genome shotgun (WGS) entry which is preliminary data.</text>
</comment>
<sequence>MFKTVLSAVILTFFCLIIPVEPALKPAHFSKETEVAIVHLVREAVEDTAWLRASSRAEMELILKRFYTGQLLQEISDKAWDFVKIPNSWDYVVKAGKFKIDYVSNDTAAVSVEVVETDEITGISYYTQLEYMLLKTDTGWKITARKVLSV</sequence>
<gene>
    <name evidence="1" type="ORF">Pmgp_02698</name>
</gene>
<accession>A0A4Y7RMA7</accession>
<keyword evidence="2" id="KW-1185">Reference proteome</keyword>
<protein>
    <recommendedName>
        <fullName evidence="3">DUF4878 domain-containing protein</fullName>
    </recommendedName>
</protein>
<evidence type="ECO:0000313" key="2">
    <source>
        <dbReference type="Proteomes" id="UP000297597"/>
    </source>
</evidence>
<dbReference type="RefSeq" id="WP_134214508.1">
    <property type="nucleotide sequence ID" value="NZ_QFFZ01000034.1"/>
</dbReference>
<reference evidence="1 2" key="1">
    <citation type="journal article" date="2018" name="Environ. Microbiol.">
        <title>Novel energy conservation strategies and behaviour of Pelotomaculum schinkii driving syntrophic propionate catabolism.</title>
        <authorList>
            <person name="Hidalgo-Ahumada C.A.P."/>
            <person name="Nobu M.K."/>
            <person name="Narihiro T."/>
            <person name="Tamaki H."/>
            <person name="Liu W.T."/>
            <person name="Kamagata Y."/>
            <person name="Stams A.J.M."/>
            <person name="Imachi H."/>
            <person name="Sousa D.Z."/>
        </authorList>
    </citation>
    <scope>NUCLEOTIDE SEQUENCE [LARGE SCALE GENOMIC DNA]</scope>
    <source>
        <strain evidence="1 2">MGP</strain>
    </source>
</reference>
<dbReference type="Proteomes" id="UP000297597">
    <property type="component" value="Unassembled WGS sequence"/>
</dbReference>
<dbReference type="EMBL" id="QFFZ01000034">
    <property type="protein sequence ID" value="TEB10003.1"/>
    <property type="molecule type" value="Genomic_DNA"/>
</dbReference>
<evidence type="ECO:0008006" key="3">
    <source>
        <dbReference type="Google" id="ProtNLM"/>
    </source>
</evidence>
<proteinExistence type="predicted"/>
<name>A0A4Y7RMA7_9FIRM</name>